<dbReference type="EMBL" id="LR796342">
    <property type="protein sequence ID" value="CAB4138288.1"/>
    <property type="molecule type" value="Genomic_DNA"/>
</dbReference>
<reference evidence="2" key="1">
    <citation type="submission" date="2020-04" db="EMBL/GenBank/DDBJ databases">
        <authorList>
            <person name="Chiriac C."/>
            <person name="Salcher M."/>
            <person name="Ghai R."/>
            <person name="Kavagutti S V."/>
        </authorList>
    </citation>
    <scope>NUCLEOTIDE SEQUENCE</scope>
</reference>
<sequence>MQQTAYRDFDTVAASAAERQAVAESRGKLIGRRIPLVHPIQYGVRFAVAMIVTESQPDNDSQVLRVARVDADGQTIETARLPVGMFALQSHSDSPTSWREMQWLRFLNVAAIATGRVPEGHTPSGMDLPLGPTVRDARGWHWYPHELGVRLTRAEALDAEDAAGVRLVLPPDDSTWLAPDPDACSGSPRTSARPGASSPAPGHRRPPRPAPGYRTNNRGPTPANGGIGDFATKSSPDLSPEA</sequence>
<protein>
    <submittedName>
        <fullName evidence="2">Uncharacterized protein</fullName>
    </submittedName>
</protein>
<proteinExistence type="predicted"/>
<organism evidence="2">
    <name type="scientific">uncultured Caudovirales phage</name>
    <dbReference type="NCBI Taxonomy" id="2100421"/>
    <lineage>
        <taxon>Viruses</taxon>
        <taxon>Duplodnaviria</taxon>
        <taxon>Heunggongvirae</taxon>
        <taxon>Uroviricota</taxon>
        <taxon>Caudoviricetes</taxon>
        <taxon>Peduoviridae</taxon>
        <taxon>Maltschvirus</taxon>
        <taxon>Maltschvirus maltsch</taxon>
    </lineage>
</organism>
<gene>
    <name evidence="2" type="ORF">UFOVP329_50</name>
</gene>
<evidence type="ECO:0000256" key="1">
    <source>
        <dbReference type="SAM" id="MobiDB-lite"/>
    </source>
</evidence>
<evidence type="ECO:0000313" key="2">
    <source>
        <dbReference type="EMBL" id="CAB4138288.1"/>
    </source>
</evidence>
<name>A0A6J5LV13_9CAUD</name>
<accession>A0A6J5LV13</accession>
<feature type="compositionally biased region" description="Polar residues" evidence="1">
    <location>
        <begin position="232"/>
        <end position="242"/>
    </location>
</feature>
<feature type="region of interest" description="Disordered" evidence="1">
    <location>
        <begin position="172"/>
        <end position="242"/>
    </location>
</feature>